<dbReference type="AlphaFoldDB" id="A0A0C4EFP8"/>
<dbReference type="STRING" id="644358.A0A0C4EFP8"/>
<feature type="transmembrane region" description="Helical" evidence="6">
    <location>
        <begin position="187"/>
        <end position="206"/>
    </location>
</feature>
<feature type="transmembrane region" description="Helical" evidence="6">
    <location>
        <begin position="354"/>
        <end position="374"/>
    </location>
</feature>
<reference evidence="10" key="2">
    <citation type="submission" date="2010-05" db="EMBL/GenBank/DDBJ databases">
        <title>The genome sequence of Magnaporthe poae strain ATCC 64411.</title>
        <authorList>
            <person name="Ma L.-J."/>
            <person name="Dead R."/>
            <person name="Young S."/>
            <person name="Zeng Q."/>
            <person name="Koehrsen M."/>
            <person name="Alvarado L."/>
            <person name="Berlin A."/>
            <person name="Chapman S.B."/>
            <person name="Chen Z."/>
            <person name="Freedman E."/>
            <person name="Gellesch M."/>
            <person name="Goldberg J."/>
            <person name="Griggs A."/>
            <person name="Gujja S."/>
            <person name="Heilman E.R."/>
            <person name="Heiman D."/>
            <person name="Hepburn T."/>
            <person name="Howarth C."/>
            <person name="Jen D."/>
            <person name="Larson L."/>
            <person name="Mehta T."/>
            <person name="Neiman D."/>
            <person name="Pearson M."/>
            <person name="Roberts A."/>
            <person name="Saif S."/>
            <person name="Shea T."/>
            <person name="Shenoy N."/>
            <person name="Sisk P."/>
            <person name="Stolte C."/>
            <person name="Sykes S."/>
            <person name="Walk T."/>
            <person name="White J."/>
            <person name="Yandava C."/>
            <person name="Haas B."/>
            <person name="Nusbaum C."/>
            <person name="Birren B."/>
        </authorList>
    </citation>
    <scope>NUCLEOTIDE SEQUENCE [LARGE SCALE GENOMIC DNA]</scope>
    <source>
        <strain evidence="10">ATCC 64411 / 73-15</strain>
    </source>
</reference>
<reference evidence="9" key="4">
    <citation type="journal article" date="2015" name="G3 (Bethesda)">
        <title>Genome sequences of three phytopathogenic species of the Magnaporthaceae family of fungi.</title>
        <authorList>
            <person name="Okagaki L.H."/>
            <person name="Nunes C.C."/>
            <person name="Sailsbery J."/>
            <person name="Clay B."/>
            <person name="Brown D."/>
            <person name="John T."/>
            <person name="Oh Y."/>
            <person name="Young N."/>
            <person name="Fitzgerald M."/>
            <person name="Haas B.J."/>
            <person name="Zeng Q."/>
            <person name="Young S."/>
            <person name="Adiconis X."/>
            <person name="Fan L."/>
            <person name="Levin J.Z."/>
            <person name="Mitchell T.K."/>
            <person name="Okubara P.A."/>
            <person name="Farman M.L."/>
            <person name="Kohn L.M."/>
            <person name="Birren B."/>
            <person name="Ma L.-J."/>
            <person name="Dean R.A."/>
        </authorList>
    </citation>
    <scope>NUCLEOTIDE SEQUENCE</scope>
    <source>
        <strain evidence="9">ATCC 64411 / 73-15</strain>
    </source>
</reference>
<reference evidence="9" key="5">
    <citation type="submission" date="2015-06" db="UniProtKB">
        <authorList>
            <consortium name="EnsemblFungi"/>
        </authorList>
    </citation>
    <scope>IDENTIFICATION</scope>
    <source>
        <strain evidence="9">ATCC 64411</strain>
    </source>
</reference>
<dbReference type="EMBL" id="ADBL01002858">
    <property type="status" value="NOT_ANNOTATED_CDS"/>
    <property type="molecule type" value="Genomic_DNA"/>
</dbReference>
<feature type="transmembrane region" description="Helical" evidence="6">
    <location>
        <begin position="414"/>
        <end position="437"/>
    </location>
</feature>
<dbReference type="InterPro" id="IPR020846">
    <property type="entry name" value="MFS_dom"/>
</dbReference>
<dbReference type="Proteomes" id="UP000011715">
    <property type="component" value="Unassembled WGS sequence"/>
</dbReference>
<evidence type="ECO:0000313" key="10">
    <source>
        <dbReference type="Proteomes" id="UP000011715"/>
    </source>
</evidence>
<reference evidence="8" key="1">
    <citation type="submission" date="2010-05" db="EMBL/GenBank/DDBJ databases">
        <title>The Genome Sequence of Magnaporthe poae strain ATCC 64411.</title>
        <authorList>
            <consortium name="The Broad Institute Genome Sequencing Platform"/>
            <consortium name="Broad Institute Genome Sequencing Center for Infectious Disease"/>
            <person name="Ma L.-J."/>
            <person name="Dead R."/>
            <person name="Young S."/>
            <person name="Zeng Q."/>
            <person name="Koehrsen M."/>
            <person name="Alvarado L."/>
            <person name="Berlin A."/>
            <person name="Chapman S.B."/>
            <person name="Chen Z."/>
            <person name="Freedman E."/>
            <person name="Gellesch M."/>
            <person name="Goldberg J."/>
            <person name="Griggs A."/>
            <person name="Gujja S."/>
            <person name="Heilman E.R."/>
            <person name="Heiman D."/>
            <person name="Hepburn T."/>
            <person name="Howarth C."/>
            <person name="Jen D."/>
            <person name="Larson L."/>
            <person name="Mehta T."/>
            <person name="Neiman D."/>
            <person name="Pearson M."/>
            <person name="Roberts A."/>
            <person name="Saif S."/>
            <person name="Shea T."/>
            <person name="Shenoy N."/>
            <person name="Sisk P."/>
            <person name="Stolte C."/>
            <person name="Sykes S."/>
            <person name="Walk T."/>
            <person name="White J."/>
            <person name="Yandava C."/>
            <person name="Haas B."/>
            <person name="Nusbaum C."/>
            <person name="Birren B."/>
        </authorList>
    </citation>
    <scope>NUCLEOTIDE SEQUENCE</scope>
    <source>
        <strain evidence="8">ATCC 64411</strain>
    </source>
</reference>
<dbReference type="FunFam" id="1.20.1250.20:FF:000057">
    <property type="entry name" value="MFS general substrate transporter"/>
    <property type="match status" value="1"/>
</dbReference>
<dbReference type="PANTHER" id="PTHR43791">
    <property type="entry name" value="PERMEASE-RELATED"/>
    <property type="match status" value="1"/>
</dbReference>
<dbReference type="VEuPathDB" id="FungiDB:MAPG_11604"/>
<dbReference type="Pfam" id="PF07690">
    <property type="entry name" value="MFS_1"/>
    <property type="match status" value="1"/>
</dbReference>
<dbReference type="GO" id="GO:0016020">
    <property type="term" value="C:membrane"/>
    <property type="evidence" value="ECO:0007669"/>
    <property type="project" value="UniProtKB-SubCell"/>
</dbReference>
<reference evidence="8" key="3">
    <citation type="submission" date="2011-03" db="EMBL/GenBank/DDBJ databases">
        <title>Annotation of Magnaporthe poae ATCC 64411.</title>
        <authorList>
            <person name="Ma L.-J."/>
            <person name="Dead R."/>
            <person name="Young S.K."/>
            <person name="Zeng Q."/>
            <person name="Gargeya S."/>
            <person name="Fitzgerald M."/>
            <person name="Haas B."/>
            <person name="Abouelleil A."/>
            <person name="Alvarado L."/>
            <person name="Arachchi H.M."/>
            <person name="Berlin A."/>
            <person name="Brown A."/>
            <person name="Chapman S.B."/>
            <person name="Chen Z."/>
            <person name="Dunbar C."/>
            <person name="Freedman E."/>
            <person name="Gearin G."/>
            <person name="Gellesch M."/>
            <person name="Goldberg J."/>
            <person name="Griggs A."/>
            <person name="Gujja S."/>
            <person name="Heiman D."/>
            <person name="Howarth C."/>
            <person name="Larson L."/>
            <person name="Lui A."/>
            <person name="MacDonald P.J.P."/>
            <person name="Mehta T."/>
            <person name="Montmayeur A."/>
            <person name="Murphy C."/>
            <person name="Neiman D."/>
            <person name="Pearson M."/>
            <person name="Priest M."/>
            <person name="Roberts A."/>
            <person name="Saif S."/>
            <person name="Shea T."/>
            <person name="Shenoy N."/>
            <person name="Sisk P."/>
            <person name="Stolte C."/>
            <person name="Sykes S."/>
            <person name="Yandava C."/>
            <person name="Wortman J."/>
            <person name="Nusbaum C."/>
            <person name="Birren B."/>
        </authorList>
    </citation>
    <scope>NUCLEOTIDE SEQUENCE</scope>
    <source>
        <strain evidence="8">ATCC 64411</strain>
    </source>
</reference>
<dbReference type="OMA" id="PYFFLRN"/>
<protein>
    <recommendedName>
        <fullName evidence="7">Major facilitator superfamily (MFS) profile domain-containing protein</fullName>
    </recommendedName>
</protein>
<evidence type="ECO:0000313" key="9">
    <source>
        <dbReference type="EnsemblFungi" id="MAPG_11604T0"/>
    </source>
</evidence>
<organism evidence="9 10">
    <name type="scientific">Magnaporthiopsis poae (strain ATCC 64411 / 73-15)</name>
    <name type="common">Kentucky bluegrass fungus</name>
    <name type="synonym">Magnaporthe poae</name>
    <dbReference type="NCBI Taxonomy" id="644358"/>
    <lineage>
        <taxon>Eukaryota</taxon>
        <taxon>Fungi</taxon>
        <taxon>Dikarya</taxon>
        <taxon>Ascomycota</taxon>
        <taxon>Pezizomycotina</taxon>
        <taxon>Sordariomycetes</taxon>
        <taxon>Sordariomycetidae</taxon>
        <taxon>Magnaporthales</taxon>
        <taxon>Magnaporthaceae</taxon>
        <taxon>Magnaporthiopsis</taxon>
    </lineage>
</organism>
<dbReference type="eggNOG" id="KOG2533">
    <property type="taxonomic scope" value="Eukaryota"/>
</dbReference>
<dbReference type="SUPFAM" id="SSF103473">
    <property type="entry name" value="MFS general substrate transporter"/>
    <property type="match status" value="1"/>
</dbReference>
<feature type="transmembrane region" description="Helical" evidence="6">
    <location>
        <begin position="95"/>
        <end position="117"/>
    </location>
</feature>
<gene>
    <name evidence="8" type="ORF">MAPG_11604</name>
</gene>
<keyword evidence="3 6" id="KW-0812">Transmembrane</keyword>
<dbReference type="OrthoDB" id="2250022at2759"/>
<feature type="domain" description="Major facilitator superfamily (MFS) profile" evidence="7">
    <location>
        <begin position="58"/>
        <end position="473"/>
    </location>
</feature>
<proteinExistence type="predicted"/>
<evidence type="ECO:0000256" key="3">
    <source>
        <dbReference type="ARBA" id="ARBA00022692"/>
    </source>
</evidence>
<evidence type="ECO:0000256" key="1">
    <source>
        <dbReference type="ARBA" id="ARBA00004141"/>
    </source>
</evidence>
<dbReference type="PROSITE" id="PS50850">
    <property type="entry name" value="MFS"/>
    <property type="match status" value="1"/>
</dbReference>
<feature type="transmembrane region" description="Helical" evidence="6">
    <location>
        <begin position="54"/>
        <end position="71"/>
    </location>
</feature>
<dbReference type="Gene3D" id="1.20.1250.20">
    <property type="entry name" value="MFS general substrate transporter like domains"/>
    <property type="match status" value="1"/>
</dbReference>
<evidence type="ECO:0000256" key="6">
    <source>
        <dbReference type="SAM" id="Phobius"/>
    </source>
</evidence>
<sequence length="493" mass="54415">MPASIRSRSPSLKAGVDTVENAPVRDPVLDRYELIRDKTPEQRKAIEKSLVRKLDYKFLAMVTAMLLMNYLDRINVSNARLAGMQKDLHMTDVRWSAGISLFYVGYIVSQIPANVVMAKGRPRLLLPCCMLAWSIPTVVMPLVTTPAGFMVCRFFVGLAEGPFVPAVSLLTSSWYPKHEAPLRMGIWHAGNTISQAISGLLAAAILQNMNGIGGLRAWQWFLLLEGIVSIAVAVVSFWLIPNFPDSTGTYFITEEEAAVAQYRMAVSAGGVAEDDEGGYWDGFWLCMKDPFSHMFAAIHFCLIIAQSYKDFFPSILATLGLSKTVTYLVQAPPPIIAFLVQLAVSWSAGRMQEFGWHIIAPIVATAIGCAIMITQLNTGLRYFCMILLVVGPFVGLNLQIAWETTAVPRPRTKRAALIAYANCVSSVSHWFTPYFFLRNQEPYYQTGGGAIIAGCGLTVIFVLGTKYYATRKNRALKAAEEAAGEPEGWRFAH</sequence>
<dbReference type="InterPro" id="IPR036259">
    <property type="entry name" value="MFS_trans_sf"/>
</dbReference>
<dbReference type="PANTHER" id="PTHR43791:SF13">
    <property type="entry name" value="MAJOR FACILITATOR SUPERFAMILY (MFS) PROFILE DOMAIN-CONTAINING PROTEIN"/>
    <property type="match status" value="1"/>
</dbReference>
<dbReference type="InterPro" id="IPR011701">
    <property type="entry name" value="MFS"/>
</dbReference>
<accession>A0A0C4EFP8</accession>
<keyword evidence="2" id="KW-0813">Transport</keyword>
<feature type="transmembrane region" description="Helical" evidence="6">
    <location>
        <begin position="124"/>
        <end position="143"/>
    </location>
</feature>
<evidence type="ECO:0000256" key="5">
    <source>
        <dbReference type="ARBA" id="ARBA00023136"/>
    </source>
</evidence>
<keyword evidence="4 6" id="KW-1133">Transmembrane helix</keyword>
<dbReference type="EnsemblFungi" id="MAPG_11604T0">
    <property type="protein sequence ID" value="MAPG_11604T0"/>
    <property type="gene ID" value="MAPG_11604"/>
</dbReference>
<feature type="transmembrane region" description="Helical" evidence="6">
    <location>
        <begin position="443"/>
        <end position="464"/>
    </location>
</feature>
<evidence type="ECO:0000256" key="4">
    <source>
        <dbReference type="ARBA" id="ARBA00022989"/>
    </source>
</evidence>
<dbReference type="EMBL" id="GL876983">
    <property type="protein sequence ID" value="KLU92660.1"/>
    <property type="molecule type" value="Genomic_DNA"/>
</dbReference>
<dbReference type="GO" id="GO:0022857">
    <property type="term" value="F:transmembrane transporter activity"/>
    <property type="evidence" value="ECO:0007669"/>
    <property type="project" value="InterPro"/>
</dbReference>
<evidence type="ECO:0000256" key="2">
    <source>
        <dbReference type="ARBA" id="ARBA00022448"/>
    </source>
</evidence>
<comment type="subcellular location">
    <subcellularLocation>
        <location evidence="1">Membrane</location>
        <topology evidence="1">Multi-pass membrane protein</topology>
    </subcellularLocation>
</comment>
<evidence type="ECO:0000313" key="8">
    <source>
        <dbReference type="EMBL" id="KLU92660.1"/>
    </source>
</evidence>
<name>A0A0C4EFP8_MAGP6</name>
<evidence type="ECO:0000259" key="7">
    <source>
        <dbReference type="PROSITE" id="PS50850"/>
    </source>
</evidence>
<keyword evidence="5 6" id="KW-0472">Membrane</keyword>
<feature type="transmembrane region" description="Helical" evidence="6">
    <location>
        <begin position="328"/>
        <end position="347"/>
    </location>
</feature>
<keyword evidence="10" id="KW-1185">Reference proteome</keyword>
<feature type="transmembrane region" description="Helical" evidence="6">
    <location>
        <begin position="218"/>
        <end position="240"/>
    </location>
</feature>
<feature type="transmembrane region" description="Helical" evidence="6">
    <location>
        <begin position="380"/>
        <end position="402"/>
    </location>
</feature>